<evidence type="ECO:0000256" key="2">
    <source>
        <dbReference type="RuleBase" id="RU003476"/>
    </source>
</evidence>
<dbReference type="Proteomes" id="UP001060261">
    <property type="component" value="Chromosome"/>
</dbReference>
<gene>
    <name evidence="4" type="ORF">N0D28_09580</name>
</gene>
<proteinExistence type="inferred from homology"/>
<dbReference type="InterPro" id="IPR015797">
    <property type="entry name" value="NUDIX_hydrolase-like_dom_sf"/>
</dbReference>
<protein>
    <submittedName>
        <fullName evidence="4">NUDIX hydrolase</fullName>
    </submittedName>
</protein>
<organism evidence="4 5">
    <name type="scientific">Deinococcus rubellus</name>
    <dbReference type="NCBI Taxonomy" id="1889240"/>
    <lineage>
        <taxon>Bacteria</taxon>
        <taxon>Thermotogati</taxon>
        <taxon>Deinococcota</taxon>
        <taxon>Deinococci</taxon>
        <taxon>Deinococcales</taxon>
        <taxon>Deinococcaceae</taxon>
        <taxon>Deinococcus</taxon>
    </lineage>
</organism>
<dbReference type="PRINTS" id="PR00502">
    <property type="entry name" value="NUDIXFAMILY"/>
</dbReference>
<dbReference type="InterPro" id="IPR020476">
    <property type="entry name" value="Nudix_hydrolase"/>
</dbReference>
<evidence type="ECO:0000313" key="4">
    <source>
        <dbReference type="EMBL" id="UWX63013.1"/>
    </source>
</evidence>
<feature type="domain" description="Nudix hydrolase" evidence="3">
    <location>
        <begin position="11"/>
        <end position="138"/>
    </location>
</feature>
<evidence type="ECO:0000313" key="5">
    <source>
        <dbReference type="Proteomes" id="UP001060261"/>
    </source>
</evidence>
<evidence type="ECO:0000256" key="1">
    <source>
        <dbReference type="ARBA" id="ARBA00022801"/>
    </source>
</evidence>
<dbReference type="GO" id="GO:0016787">
    <property type="term" value="F:hydrolase activity"/>
    <property type="evidence" value="ECO:0007669"/>
    <property type="project" value="UniProtKB-KW"/>
</dbReference>
<dbReference type="PROSITE" id="PS00893">
    <property type="entry name" value="NUDIX_BOX"/>
    <property type="match status" value="1"/>
</dbReference>
<dbReference type="Gene3D" id="3.90.79.10">
    <property type="entry name" value="Nucleoside Triphosphate Pyrophosphohydrolase"/>
    <property type="match status" value="1"/>
</dbReference>
<sequence length="145" mass="15977">MIPTAASANMPPVPGAGGVVLRGDAQDPQVLMVRYRSGTWAFPKGHLEAGETSQQAAIREVQEETGVRAQVLATLSETTYINDRGESRRIAWFLMTTEPNHTDTKLEDTFSEGGFLGVTEASTRLSFTEDRALLNQALILWRKNR</sequence>
<evidence type="ECO:0000259" key="3">
    <source>
        <dbReference type="PROSITE" id="PS51462"/>
    </source>
</evidence>
<dbReference type="CDD" id="cd03673">
    <property type="entry name" value="NUDIX_Ap6A_hydrolase"/>
    <property type="match status" value="1"/>
</dbReference>
<dbReference type="InterPro" id="IPR000086">
    <property type="entry name" value="NUDIX_hydrolase_dom"/>
</dbReference>
<dbReference type="PANTHER" id="PTHR21340">
    <property type="entry name" value="DIADENOSINE 5,5-P1,P4-TETRAPHOSPHATE PYROPHOSPHOHYDROLASE MUTT"/>
    <property type="match status" value="1"/>
</dbReference>
<dbReference type="RefSeq" id="WP_260559306.1">
    <property type="nucleotide sequence ID" value="NZ_BAABEC010000004.1"/>
</dbReference>
<reference evidence="4" key="1">
    <citation type="submission" date="2022-09" db="EMBL/GenBank/DDBJ databases">
        <title>genome sequence of Deinococcus rubellus.</title>
        <authorList>
            <person name="Srinivasan S."/>
        </authorList>
    </citation>
    <scope>NUCLEOTIDE SEQUENCE</scope>
    <source>
        <strain evidence="4">Ant6</strain>
    </source>
</reference>
<keyword evidence="5" id="KW-1185">Reference proteome</keyword>
<dbReference type="SUPFAM" id="SSF55811">
    <property type="entry name" value="Nudix"/>
    <property type="match status" value="1"/>
</dbReference>
<dbReference type="EMBL" id="CP104213">
    <property type="protein sequence ID" value="UWX63013.1"/>
    <property type="molecule type" value="Genomic_DNA"/>
</dbReference>
<dbReference type="Pfam" id="PF00293">
    <property type="entry name" value="NUDIX"/>
    <property type="match status" value="1"/>
</dbReference>
<dbReference type="PROSITE" id="PS51462">
    <property type="entry name" value="NUDIX"/>
    <property type="match status" value="1"/>
</dbReference>
<name>A0ABY5YDX1_9DEIO</name>
<accession>A0ABY5YDX1</accession>
<dbReference type="InterPro" id="IPR020084">
    <property type="entry name" value="NUDIX_hydrolase_CS"/>
</dbReference>
<dbReference type="InterPro" id="IPR051325">
    <property type="entry name" value="Nudix_hydrolase_domain"/>
</dbReference>
<keyword evidence="1 2" id="KW-0378">Hydrolase</keyword>
<dbReference type="PANTHER" id="PTHR21340:SF0">
    <property type="entry name" value="BIS(5'-NUCLEOSYL)-TETRAPHOSPHATASE [ASYMMETRICAL]"/>
    <property type="match status" value="1"/>
</dbReference>
<comment type="similarity">
    <text evidence="2">Belongs to the Nudix hydrolase family.</text>
</comment>